<keyword evidence="2 4" id="KW-0326">Glycosidase</keyword>
<dbReference type="Gene3D" id="2.60.40.1180">
    <property type="entry name" value="Golgi alpha-mannosidase II"/>
    <property type="match status" value="1"/>
</dbReference>
<reference evidence="5" key="2">
    <citation type="submission" date="2015-10" db="EMBL/GenBank/DDBJ databases">
        <title>Improved Draft Genome Sequence of Clostridium pasteurianum Strain ATCC 6013 (DSM 525) Using a Hybrid Next-Generation Sequencing Approach.</title>
        <authorList>
            <person name="Pyne M.E."/>
            <person name="Utturkar S.M."/>
            <person name="Brown S.D."/>
            <person name="Moo-Young M."/>
            <person name="Chung D.A."/>
            <person name="Chou P.C."/>
        </authorList>
    </citation>
    <scope>NUCLEOTIDE SEQUENCE</scope>
    <source>
        <strain evidence="5">ATCC 6013</strain>
    </source>
</reference>
<reference evidence="4 7" key="1">
    <citation type="journal article" date="2015" name="Genome Announc.">
        <title>Complete Genome Sequence of the Nitrogen-Fixing and Solvent-Producing Clostridium pasteurianum DSM 525.</title>
        <authorList>
            <person name="Poehlein A."/>
            <person name="Grosse-Honebrink A."/>
            <person name="Zhang Y."/>
            <person name="Minton N.P."/>
            <person name="Daniel R."/>
        </authorList>
    </citation>
    <scope>NUCLEOTIDE SEQUENCE [LARGE SCALE GENOMIC DNA]</scope>
    <source>
        <strain evidence="4">DSM 525</strain>
        <strain evidence="7">DSM 525 / ATCC 6013</strain>
    </source>
</reference>
<dbReference type="RefSeq" id="WP_003442298.1">
    <property type="nucleotide sequence ID" value="NZ_ANZB01000002.1"/>
</dbReference>
<dbReference type="GO" id="GO:0043897">
    <property type="term" value="F:glucan 1,4-alpha-maltohydrolase activity"/>
    <property type="evidence" value="ECO:0007669"/>
    <property type="project" value="UniProtKB-EC"/>
</dbReference>
<dbReference type="InterPro" id="IPR006047">
    <property type="entry name" value="GH13_cat_dom"/>
</dbReference>
<evidence type="ECO:0000256" key="1">
    <source>
        <dbReference type="ARBA" id="ARBA00022801"/>
    </source>
</evidence>
<reference evidence="5 6" key="3">
    <citation type="journal article" name="Genome Announc.">
        <title>Improved Draft Genome Sequence of Clostridium pasteurianum Strain ATCC 6013 (DSM 525) Using a Hybrid Next-Generation Sequencing Approach.</title>
        <authorList>
            <person name="Pyne M.E."/>
            <person name="Utturkar S."/>
            <person name="Brown S.D."/>
            <person name="Moo-Young M."/>
            <person name="Chung D.A."/>
            <person name="Chou C.P."/>
        </authorList>
    </citation>
    <scope>NUCLEOTIDE SEQUENCE [LARGE SCALE GENOMIC DNA]</scope>
    <source>
        <strain evidence="5 6">ATCC 6013</strain>
    </source>
</reference>
<dbReference type="PANTHER" id="PTHR10357:SF210">
    <property type="entry name" value="MALTODEXTRIN GLUCOSIDASE"/>
    <property type="match status" value="1"/>
</dbReference>
<dbReference type="Gene3D" id="3.90.400.10">
    <property type="entry name" value="Oligo-1,6-glucosidase, Domain 2"/>
    <property type="match status" value="1"/>
</dbReference>
<dbReference type="SUPFAM" id="SSF51011">
    <property type="entry name" value="Glycosyl hydrolase domain"/>
    <property type="match status" value="1"/>
</dbReference>
<dbReference type="EMBL" id="CP009268">
    <property type="protein sequence ID" value="AJA52076.1"/>
    <property type="molecule type" value="Genomic_DNA"/>
</dbReference>
<name>A0A0H3J849_CLOPA</name>
<dbReference type="EMBL" id="JPGY02000001">
    <property type="protein sequence ID" value="KRU11914.1"/>
    <property type="molecule type" value="Genomic_DNA"/>
</dbReference>
<dbReference type="PATRIC" id="fig|1262449.3.peg.977"/>
<dbReference type="SUPFAM" id="SSF51445">
    <property type="entry name" value="(Trans)glycosidases"/>
    <property type="match status" value="1"/>
</dbReference>
<evidence type="ECO:0000259" key="3">
    <source>
        <dbReference type="SMART" id="SM00642"/>
    </source>
</evidence>
<evidence type="ECO:0000256" key="2">
    <source>
        <dbReference type="ARBA" id="ARBA00023295"/>
    </source>
</evidence>
<dbReference type="GO" id="GO:0047798">
    <property type="term" value="F:cyclomaltodextrinase activity"/>
    <property type="evidence" value="ECO:0007669"/>
    <property type="project" value="UniProtKB-EC"/>
</dbReference>
<dbReference type="CDD" id="cd11353">
    <property type="entry name" value="AmyAc_euk_bac_CMD_like"/>
    <property type="match status" value="1"/>
</dbReference>
<proteinExistence type="predicted"/>
<dbReference type="EC" id="3.2.1.54" evidence="5"/>
<keyword evidence="7" id="KW-1185">Reference proteome</keyword>
<evidence type="ECO:0000313" key="6">
    <source>
        <dbReference type="Proteomes" id="UP000028042"/>
    </source>
</evidence>
<sequence>MLPWYKKAIFYHIYPLGFCGAKKLNDFNLKTMETLEKTYDWIKHIKYLGADAIYFGPIFESTSHGYDTVDYNVIDRRLGNNDTFIKLVKTLHKNNIKVVIDGVFNHVGRDFFAFKDILLKGKKSPYCSWFHRLDFNQNSPLNDPFTYDTWNGYYNLVKLNLCNSEVKDYLFKAINMWIKDFDIDGLRLDCADCLDFNFIKELASFCKKLKPDFWLMGEIIHGDYNRWVNNNMLDSVTNYECYKGLYSSHNDKNYFEIAYSLNRQFGKDFGIYKNMYLYNFIDNHDVNRIASTLKFSDYIYPVYIILFTMPGVPSIYYGSEFGIKGVRNISDDDLRPELNLKNILSSNYNKKLIKLIHNLSNIRRGSKALEEGKYIQIKILNEQFAYARIIEGECIIVILNLSQNFRFMEINAPIKASKAIDMLNNKDIYKIQNNNCFTIKLEPCWGKILKLQQQ</sequence>
<feature type="domain" description="Glycosyl hydrolase family 13 catalytic" evidence="3">
    <location>
        <begin position="12"/>
        <end position="363"/>
    </location>
</feature>
<accession>A0A0H3J849</accession>
<dbReference type="InterPro" id="IPR013780">
    <property type="entry name" value="Glyco_hydro_b"/>
</dbReference>
<dbReference type="Gene3D" id="3.20.20.80">
    <property type="entry name" value="Glycosidases"/>
    <property type="match status" value="1"/>
</dbReference>
<dbReference type="EC" id="3.2.1.133" evidence="4"/>
<dbReference type="InterPro" id="IPR017853">
    <property type="entry name" value="GH"/>
</dbReference>
<dbReference type="KEGG" id="cpae:CPAST_c20180"/>
<gene>
    <name evidence="4" type="ORF">CLPA_c20180</name>
    <name evidence="5" type="ORF">CP6013_01161</name>
</gene>
<evidence type="ECO:0000313" key="4">
    <source>
        <dbReference type="EMBL" id="AJA52076.1"/>
    </source>
</evidence>
<dbReference type="AlphaFoldDB" id="A0A0H3J849"/>
<dbReference type="Proteomes" id="UP000028042">
    <property type="component" value="Unassembled WGS sequence"/>
</dbReference>
<dbReference type="InterPro" id="IPR045857">
    <property type="entry name" value="O16G_dom_2"/>
</dbReference>
<dbReference type="Proteomes" id="UP000030905">
    <property type="component" value="Chromosome"/>
</dbReference>
<evidence type="ECO:0000313" key="5">
    <source>
        <dbReference type="EMBL" id="KRU11914.1"/>
    </source>
</evidence>
<organism evidence="4 7">
    <name type="scientific">Clostridium pasteurianum DSM 525 = ATCC 6013</name>
    <dbReference type="NCBI Taxonomy" id="1262449"/>
    <lineage>
        <taxon>Bacteria</taxon>
        <taxon>Bacillati</taxon>
        <taxon>Bacillota</taxon>
        <taxon>Clostridia</taxon>
        <taxon>Eubacteriales</taxon>
        <taxon>Clostridiaceae</taxon>
        <taxon>Clostridium</taxon>
    </lineage>
</organism>
<protein>
    <submittedName>
        <fullName evidence="5">Cyclomaltodextrinase</fullName>
        <ecNumber evidence="5">3.2.1.54</ecNumber>
    </submittedName>
    <submittedName>
        <fullName evidence="4">Maltogenic alpha-amylase</fullName>
        <ecNumber evidence="4">3.2.1.133</ecNumber>
    </submittedName>
</protein>
<dbReference type="Pfam" id="PF00128">
    <property type="entry name" value="Alpha-amylase"/>
    <property type="match status" value="1"/>
</dbReference>
<dbReference type="GO" id="GO:0005975">
    <property type="term" value="P:carbohydrate metabolic process"/>
    <property type="evidence" value="ECO:0007669"/>
    <property type="project" value="InterPro"/>
</dbReference>
<dbReference type="SMART" id="SM00642">
    <property type="entry name" value="Aamy"/>
    <property type="match status" value="1"/>
</dbReference>
<dbReference type="KEGG" id="cpat:CLPA_c20180"/>
<keyword evidence="1 4" id="KW-0378">Hydrolase</keyword>
<dbReference type="eggNOG" id="COG0366">
    <property type="taxonomic scope" value="Bacteria"/>
</dbReference>
<dbReference type="GeneID" id="93074169"/>
<evidence type="ECO:0000313" key="7">
    <source>
        <dbReference type="Proteomes" id="UP000030905"/>
    </source>
</evidence>
<dbReference type="PANTHER" id="PTHR10357">
    <property type="entry name" value="ALPHA-AMYLASE FAMILY MEMBER"/>
    <property type="match status" value="1"/>
</dbReference>